<name>A0ABW2FK68_9BACL</name>
<feature type="region of interest" description="Disordered" evidence="1">
    <location>
        <begin position="296"/>
        <end position="392"/>
    </location>
</feature>
<feature type="compositionally biased region" description="Acidic residues" evidence="1">
    <location>
        <begin position="322"/>
        <end position="338"/>
    </location>
</feature>
<feature type="domain" description="Phage head morphogenesis" evidence="2">
    <location>
        <begin position="188"/>
        <end position="294"/>
    </location>
</feature>
<evidence type="ECO:0000256" key="1">
    <source>
        <dbReference type="SAM" id="MobiDB-lite"/>
    </source>
</evidence>
<comment type="caution">
    <text evidence="3">The sequence shown here is derived from an EMBL/GenBank/DDBJ whole genome shotgun (WGS) entry which is preliminary data.</text>
</comment>
<reference evidence="4" key="1">
    <citation type="journal article" date="2019" name="Int. J. Syst. Evol. Microbiol.">
        <title>The Global Catalogue of Microorganisms (GCM) 10K type strain sequencing project: providing services to taxonomists for standard genome sequencing and annotation.</title>
        <authorList>
            <consortium name="The Broad Institute Genomics Platform"/>
            <consortium name="The Broad Institute Genome Sequencing Center for Infectious Disease"/>
            <person name="Wu L."/>
            <person name="Ma J."/>
        </authorList>
    </citation>
    <scope>NUCLEOTIDE SEQUENCE [LARGE SCALE GENOMIC DNA]</scope>
    <source>
        <strain evidence="4">KCTC 12907</strain>
    </source>
</reference>
<organism evidence="3 4">
    <name type="scientific">Cohnella cellulosilytica</name>
    <dbReference type="NCBI Taxonomy" id="986710"/>
    <lineage>
        <taxon>Bacteria</taxon>
        <taxon>Bacillati</taxon>
        <taxon>Bacillota</taxon>
        <taxon>Bacilli</taxon>
        <taxon>Bacillales</taxon>
        <taxon>Paenibacillaceae</taxon>
        <taxon>Cohnella</taxon>
    </lineage>
</organism>
<protein>
    <submittedName>
        <fullName evidence="3">Minor capsid protein</fullName>
    </submittedName>
</protein>
<keyword evidence="4" id="KW-1185">Reference proteome</keyword>
<feature type="compositionally biased region" description="Basic and acidic residues" evidence="1">
    <location>
        <begin position="378"/>
        <end position="392"/>
    </location>
</feature>
<accession>A0ABW2FK68</accession>
<evidence type="ECO:0000313" key="3">
    <source>
        <dbReference type="EMBL" id="MFC7152476.1"/>
    </source>
</evidence>
<dbReference type="Gene3D" id="3.90.176.10">
    <property type="entry name" value="Toxin ADP-ribosyltransferase, Chain A, domain 1"/>
    <property type="match status" value="1"/>
</dbReference>
<feature type="compositionally biased region" description="Basic and acidic residues" evidence="1">
    <location>
        <begin position="341"/>
        <end position="355"/>
    </location>
</feature>
<dbReference type="Proteomes" id="UP001596378">
    <property type="component" value="Unassembled WGS sequence"/>
</dbReference>
<sequence length="539" mass="60961">MEAQNEAQLEKGEAYIRKERAEYDKAMARIKRDTESWYARLAKNNSVSMAEARKLLSASELKEFRWSLDEYREAIIKHGGDPKWRKAIENARARIHLTKLDEQKIRMRHEIELLAAKRVKGTTDTMSDIYKDGYYRAIYEVQRGNGRGVPPAQLDKRQIDRVLAKPWAPDGSNFSARIWLDRTKLFAELETSLEQHIIRGEQLPTVIKDFSDKMGVSMRTAERLIRTESAYFSGQSRLDGYRESGVERYKYVATMDHRTSEQCEDMNGKVILVSEAKAGTNYPPLHAYCRSTTIPFFGEDESDPEDAQAKPDEQQSKREQEPYSDEPDAYDVPPDETFSDWAEKHAPEATEKPEAPEPPAPVTPAPVKPVDPSPELPATERVEEPPALTHDEEAAVTRYVGGESYGLNDKLRRGDPLDSIEMQWVENLDKALAKLPTYSGDLSRSLHFASAAALAAFMQDIKPGAVVQYPQYISTTAGALYNPVGQVQFYILGAVGGKDITAYNPGELEVLYGRDFPFKVVKLDFIDGVYFVMLEELVK</sequence>
<dbReference type="InterPro" id="IPR006528">
    <property type="entry name" value="Phage_head_morphogenesis_dom"/>
</dbReference>
<feature type="compositionally biased region" description="Basic and acidic residues" evidence="1">
    <location>
        <begin position="307"/>
        <end position="321"/>
    </location>
</feature>
<evidence type="ECO:0000313" key="4">
    <source>
        <dbReference type="Proteomes" id="UP001596378"/>
    </source>
</evidence>
<dbReference type="EMBL" id="JBHTAI010000023">
    <property type="protein sequence ID" value="MFC7152476.1"/>
    <property type="molecule type" value="Genomic_DNA"/>
</dbReference>
<dbReference type="Pfam" id="PF04233">
    <property type="entry name" value="Phage_Mu_F"/>
    <property type="match status" value="1"/>
</dbReference>
<dbReference type="SUPFAM" id="SSF56399">
    <property type="entry name" value="ADP-ribosylation"/>
    <property type="match status" value="1"/>
</dbReference>
<proteinExistence type="predicted"/>
<gene>
    <name evidence="3" type="ORF">ACFQMJ_28405</name>
</gene>
<dbReference type="PROSITE" id="PS51996">
    <property type="entry name" value="TR_MART"/>
    <property type="match status" value="1"/>
</dbReference>
<dbReference type="NCBIfam" id="TIGR01641">
    <property type="entry name" value="phageSPP1_gp7"/>
    <property type="match status" value="1"/>
</dbReference>
<evidence type="ECO:0000259" key="2">
    <source>
        <dbReference type="Pfam" id="PF04233"/>
    </source>
</evidence>
<feature type="compositionally biased region" description="Pro residues" evidence="1">
    <location>
        <begin position="356"/>
        <end position="375"/>
    </location>
</feature>